<accession>A0AAU8AC62</accession>
<keyword evidence="2" id="KW-0676">Redox-active center</keyword>
<dbReference type="Pfam" id="PF00085">
    <property type="entry name" value="Thioredoxin"/>
    <property type="match status" value="1"/>
</dbReference>
<dbReference type="EMBL" id="CP117826">
    <property type="protein sequence ID" value="XCC63121.1"/>
    <property type="molecule type" value="Genomic_DNA"/>
</dbReference>
<evidence type="ECO:0000313" key="4">
    <source>
        <dbReference type="EMBL" id="XCC63121.1"/>
    </source>
</evidence>
<evidence type="ECO:0000256" key="1">
    <source>
        <dbReference type="ARBA" id="ARBA00008987"/>
    </source>
</evidence>
<gene>
    <name evidence="4" type="ORF">PUP29_04190</name>
</gene>
<dbReference type="GO" id="GO:0005737">
    <property type="term" value="C:cytoplasm"/>
    <property type="evidence" value="ECO:0007669"/>
    <property type="project" value="TreeGrafter"/>
</dbReference>
<evidence type="ECO:0000256" key="2">
    <source>
        <dbReference type="ARBA" id="ARBA00023284"/>
    </source>
</evidence>
<evidence type="ECO:0000259" key="3">
    <source>
        <dbReference type="PROSITE" id="PS51352"/>
    </source>
</evidence>
<proteinExistence type="inferred from homology"/>
<sequence length="147" mass="16201">MKHFFSGTAGKVTIVTAVLLLVLCVFLAKTMQEEKKADIEPAQAMQEWTQDGLPVFVDFTADWCSYCREMESVIEELREEYRGKVSFETVDIDRQKKLAKEFGVASVPFYLLLSADGEPIAYYPGAAEKETLASMIDAGTAGLLSGG</sequence>
<dbReference type="PROSITE" id="PS51352">
    <property type="entry name" value="THIOREDOXIN_2"/>
    <property type="match status" value="1"/>
</dbReference>
<dbReference type="SUPFAM" id="SSF52833">
    <property type="entry name" value="Thioredoxin-like"/>
    <property type="match status" value="1"/>
</dbReference>
<dbReference type="CDD" id="cd02947">
    <property type="entry name" value="TRX_family"/>
    <property type="match status" value="1"/>
</dbReference>
<dbReference type="GO" id="GO:0015035">
    <property type="term" value="F:protein-disulfide reductase activity"/>
    <property type="evidence" value="ECO:0007669"/>
    <property type="project" value="TreeGrafter"/>
</dbReference>
<dbReference type="Gene3D" id="3.40.30.10">
    <property type="entry name" value="Glutaredoxin"/>
    <property type="match status" value="1"/>
</dbReference>
<dbReference type="PANTHER" id="PTHR45663:SF11">
    <property type="entry name" value="GEO12009P1"/>
    <property type="match status" value="1"/>
</dbReference>
<comment type="similarity">
    <text evidence="1">Belongs to the thioredoxin family.</text>
</comment>
<organism evidence="4">
    <name type="scientific">Christensenella massiliensis</name>
    <dbReference type="NCBI Taxonomy" id="1805714"/>
    <lineage>
        <taxon>Bacteria</taxon>
        <taxon>Bacillati</taxon>
        <taxon>Bacillota</taxon>
        <taxon>Clostridia</taxon>
        <taxon>Christensenellales</taxon>
        <taxon>Christensenellaceae</taxon>
        <taxon>Christensenella</taxon>
    </lineage>
</organism>
<reference evidence="4" key="1">
    <citation type="submission" date="2023-02" db="EMBL/GenBank/DDBJ databases">
        <title>Gut commensal Christensenella minuta modulates host metabolism via a new class of secondary bile acids.</title>
        <authorList>
            <person name="Liu C."/>
        </authorList>
    </citation>
    <scope>NUCLEOTIDE SEQUENCE</scope>
    <source>
        <strain evidence="4">CA70</strain>
    </source>
</reference>
<dbReference type="PANTHER" id="PTHR45663">
    <property type="entry name" value="GEO12009P1"/>
    <property type="match status" value="1"/>
</dbReference>
<protein>
    <submittedName>
        <fullName evidence="4">Thioredoxin family protein</fullName>
    </submittedName>
</protein>
<feature type="domain" description="Thioredoxin" evidence="3">
    <location>
        <begin position="34"/>
        <end position="141"/>
    </location>
</feature>
<dbReference type="InterPro" id="IPR013766">
    <property type="entry name" value="Thioredoxin_domain"/>
</dbReference>
<dbReference type="RefSeq" id="WP_353423886.1">
    <property type="nucleotide sequence ID" value="NZ_CP117826.1"/>
</dbReference>
<dbReference type="AlphaFoldDB" id="A0AAU8AC62"/>
<name>A0AAU8AC62_9FIRM</name>
<dbReference type="InterPro" id="IPR036249">
    <property type="entry name" value="Thioredoxin-like_sf"/>
</dbReference>